<organism evidence="2 3">
    <name type="scientific">Cryptosporangium phraense</name>
    <dbReference type="NCBI Taxonomy" id="2593070"/>
    <lineage>
        <taxon>Bacteria</taxon>
        <taxon>Bacillati</taxon>
        <taxon>Actinomycetota</taxon>
        <taxon>Actinomycetes</taxon>
        <taxon>Cryptosporangiales</taxon>
        <taxon>Cryptosporangiaceae</taxon>
        <taxon>Cryptosporangium</taxon>
    </lineage>
</organism>
<feature type="compositionally biased region" description="Basic and acidic residues" evidence="1">
    <location>
        <begin position="34"/>
        <end position="46"/>
    </location>
</feature>
<dbReference type="AlphaFoldDB" id="A0A545ARF3"/>
<keyword evidence="3" id="KW-1185">Reference proteome</keyword>
<protein>
    <submittedName>
        <fullName evidence="2">Uncharacterized protein</fullName>
    </submittedName>
</protein>
<dbReference type="InParanoid" id="A0A545ARF3"/>
<dbReference type="EMBL" id="VIRS01000010">
    <property type="protein sequence ID" value="TQS43914.1"/>
    <property type="molecule type" value="Genomic_DNA"/>
</dbReference>
<name>A0A545ARF3_9ACTN</name>
<comment type="caution">
    <text evidence="2">The sequence shown here is derived from an EMBL/GenBank/DDBJ whole genome shotgun (WGS) entry which is preliminary data.</text>
</comment>
<feature type="region of interest" description="Disordered" evidence="1">
    <location>
        <begin position="1"/>
        <end position="85"/>
    </location>
</feature>
<reference evidence="2 3" key="1">
    <citation type="submission" date="2019-07" db="EMBL/GenBank/DDBJ databases">
        <title>Cryptosporangium phraense sp. nov., isolated from plant litter.</title>
        <authorList>
            <person name="Suriyachadkun C."/>
        </authorList>
    </citation>
    <scope>NUCLEOTIDE SEQUENCE [LARGE SCALE GENOMIC DNA]</scope>
    <source>
        <strain evidence="2 3">A-T 5661</strain>
    </source>
</reference>
<accession>A0A545ARF3</accession>
<feature type="compositionally biased region" description="Basic and acidic residues" evidence="1">
    <location>
        <begin position="113"/>
        <end position="139"/>
    </location>
</feature>
<proteinExistence type="predicted"/>
<evidence type="ECO:0000313" key="3">
    <source>
        <dbReference type="Proteomes" id="UP000317982"/>
    </source>
</evidence>
<dbReference type="Proteomes" id="UP000317982">
    <property type="component" value="Unassembled WGS sequence"/>
</dbReference>
<evidence type="ECO:0000313" key="2">
    <source>
        <dbReference type="EMBL" id="TQS43914.1"/>
    </source>
</evidence>
<sequence length="139" mass="15873">MQDVEHLPGLFAVPAAQRAPQPGDRPQHPQHQRQPLDDERRGEHGRGVAGVGRLEYPAAFQARRNQVVQVDPPGRGTQLQTVRRPAHLLVPLHQQVPVRRGDRRALRPRIGQRRVEIDPGHRREQRRGKAEAHTRPGRY</sequence>
<gene>
    <name evidence="2" type="ORF">FL583_15740</name>
</gene>
<feature type="region of interest" description="Disordered" evidence="1">
    <location>
        <begin position="99"/>
        <end position="139"/>
    </location>
</feature>
<evidence type="ECO:0000256" key="1">
    <source>
        <dbReference type="SAM" id="MobiDB-lite"/>
    </source>
</evidence>